<gene>
    <name evidence="6" type="ORF">IBL25_04310</name>
</gene>
<keyword evidence="2" id="KW-0255">Endonuclease</keyword>
<dbReference type="PANTHER" id="PTHR12302:SF3">
    <property type="entry name" value="SERINE_THREONINE-PROTEIN KINASE 31"/>
    <property type="match status" value="1"/>
</dbReference>
<dbReference type="SUPFAM" id="SSF50199">
    <property type="entry name" value="Staphylococcal nuclease"/>
    <property type="match status" value="1"/>
</dbReference>
<dbReference type="InterPro" id="IPR035437">
    <property type="entry name" value="SNase_OB-fold_sf"/>
</dbReference>
<dbReference type="Gene3D" id="2.40.50.90">
    <property type="match status" value="1"/>
</dbReference>
<accession>A0ABR7R358</accession>
<evidence type="ECO:0000256" key="4">
    <source>
        <dbReference type="SAM" id="SignalP"/>
    </source>
</evidence>
<keyword evidence="4" id="KW-0732">Signal</keyword>
<evidence type="ECO:0000256" key="1">
    <source>
        <dbReference type="ARBA" id="ARBA00022722"/>
    </source>
</evidence>
<dbReference type="EMBL" id="JACTUZ010000008">
    <property type="protein sequence ID" value="MBC9176163.1"/>
    <property type="molecule type" value="Genomic_DNA"/>
</dbReference>
<keyword evidence="1" id="KW-0540">Nuclease</keyword>
<sequence>MPFLRLALLTLSILASFPALAEELAGRVVGVHGGDTLTLLTPERRQVKVRLHAIDTPESRQPYGTRARQELAQLAFQKVVRVAVIDTDRYGRTVGQVCVGGLNVNVELVRRGAAWVYRQYNRDPRFVALEEEARQAQRGLWVLPQAERVPP</sequence>
<feature type="signal peptide" evidence="4">
    <location>
        <begin position="1"/>
        <end position="21"/>
    </location>
</feature>
<feature type="chain" id="PRO_5046973783" evidence="4">
    <location>
        <begin position="22"/>
        <end position="151"/>
    </location>
</feature>
<keyword evidence="7" id="KW-1185">Reference proteome</keyword>
<evidence type="ECO:0000256" key="2">
    <source>
        <dbReference type="ARBA" id="ARBA00022759"/>
    </source>
</evidence>
<protein>
    <submittedName>
        <fullName evidence="6">Thermonuclease family protein</fullName>
    </submittedName>
</protein>
<proteinExistence type="predicted"/>
<feature type="domain" description="TNase-like" evidence="5">
    <location>
        <begin position="22"/>
        <end position="143"/>
    </location>
</feature>
<evidence type="ECO:0000259" key="5">
    <source>
        <dbReference type="PROSITE" id="PS50830"/>
    </source>
</evidence>
<dbReference type="Proteomes" id="UP000603940">
    <property type="component" value="Unassembled WGS sequence"/>
</dbReference>
<organism evidence="6 7">
    <name type="scientific">Pseudoroseomonas ludipueritiae</name>
    <dbReference type="NCBI Taxonomy" id="198093"/>
    <lineage>
        <taxon>Bacteria</taxon>
        <taxon>Pseudomonadati</taxon>
        <taxon>Pseudomonadota</taxon>
        <taxon>Alphaproteobacteria</taxon>
        <taxon>Acetobacterales</taxon>
        <taxon>Acetobacteraceae</taxon>
        <taxon>Pseudoroseomonas</taxon>
    </lineage>
</organism>
<name>A0ABR7R358_9PROT</name>
<dbReference type="SMART" id="SM00318">
    <property type="entry name" value="SNc"/>
    <property type="match status" value="1"/>
</dbReference>
<comment type="caution">
    <text evidence="6">The sequence shown here is derived from an EMBL/GenBank/DDBJ whole genome shotgun (WGS) entry which is preliminary data.</text>
</comment>
<keyword evidence="3" id="KW-0378">Hydrolase</keyword>
<dbReference type="Pfam" id="PF00565">
    <property type="entry name" value="SNase"/>
    <property type="match status" value="1"/>
</dbReference>
<reference evidence="6 7" key="1">
    <citation type="journal article" date="2009" name="Int. J. Syst. Evol. Microbiol.">
        <title>Transfer of Teichococcus ludipueritiae and Muricoccus roseus to the genus Roseomonas, as Roseomonas ludipueritiae comb. nov. and Roseomonas rosea comb. nov., respectively, and emended description of the genus Roseomonas.</title>
        <authorList>
            <person name="Sanchez-Porro C."/>
            <person name="Gallego V."/>
            <person name="Busse H.J."/>
            <person name="Kampfer P."/>
            <person name="Ventosa A."/>
        </authorList>
    </citation>
    <scope>NUCLEOTIDE SEQUENCE [LARGE SCALE GENOMIC DNA]</scope>
    <source>
        <strain evidence="6 7">DSM 14915</strain>
    </source>
</reference>
<evidence type="ECO:0000256" key="3">
    <source>
        <dbReference type="ARBA" id="ARBA00022801"/>
    </source>
</evidence>
<dbReference type="PROSITE" id="PS50830">
    <property type="entry name" value="TNASE_3"/>
    <property type="match status" value="1"/>
</dbReference>
<evidence type="ECO:0000313" key="6">
    <source>
        <dbReference type="EMBL" id="MBC9176163.1"/>
    </source>
</evidence>
<dbReference type="InterPro" id="IPR016071">
    <property type="entry name" value="Staphylococal_nuclease_OB-fold"/>
</dbReference>
<evidence type="ECO:0000313" key="7">
    <source>
        <dbReference type="Proteomes" id="UP000603940"/>
    </source>
</evidence>
<dbReference type="PANTHER" id="PTHR12302">
    <property type="entry name" value="EBNA2 BINDING PROTEIN P100"/>
    <property type="match status" value="1"/>
</dbReference>